<dbReference type="EMBL" id="BAAAGE010000003">
    <property type="protein sequence ID" value="GAA0728525.1"/>
    <property type="molecule type" value="Genomic_DNA"/>
</dbReference>
<keyword evidence="2" id="KW-1185">Reference proteome</keyword>
<organism evidence="1 2">
    <name type="scientific">Aquimarina litoralis</name>
    <dbReference type="NCBI Taxonomy" id="584605"/>
    <lineage>
        <taxon>Bacteria</taxon>
        <taxon>Pseudomonadati</taxon>
        <taxon>Bacteroidota</taxon>
        <taxon>Flavobacteriia</taxon>
        <taxon>Flavobacteriales</taxon>
        <taxon>Flavobacteriaceae</taxon>
        <taxon>Aquimarina</taxon>
    </lineage>
</organism>
<name>A0ABN1J4J5_9FLAO</name>
<comment type="caution">
    <text evidence="1">The sequence shown here is derived from an EMBL/GenBank/DDBJ whole genome shotgun (WGS) entry which is preliminary data.</text>
</comment>
<reference evidence="1 2" key="1">
    <citation type="journal article" date="2019" name="Int. J. Syst. Evol. Microbiol.">
        <title>The Global Catalogue of Microorganisms (GCM) 10K type strain sequencing project: providing services to taxonomists for standard genome sequencing and annotation.</title>
        <authorList>
            <consortium name="The Broad Institute Genomics Platform"/>
            <consortium name="The Broad Institute Genome Sequencing Center for Infectious Disease"/>
            <person name="Wu L."/>
            <person name="Ma J."/>
        </authorList>
    </citation>
    <scope>NUCLEOTIDE SEQUENCE [LARGE SCALE GENOMIC DNA]</scope>
    <source>
        <strain evidence="1 2">JCM 15974</strain>
    </source>
</reference>
<accession>A0ABN1J4J5</accession>
<proteinExistence type="predicted"/>
<dbReference type="Proteomes" id="UP001501758">
    <property type="component" value="Unassembled WGS sequence"/>
</dbReference>
<sequence>MYNSLSNETFKEIWSFQKSQQHSEETKYKSGGINTSGKYLEFLNVIGNRNNYVSNYVKEIYASGDVPSNASLQNHIYTNPNDLNLNDYNIQVLIAINYLTQNDGQKRAEK</sequence>
<evidence type="ECO:0000313" key="2">
    <source>
        <dbReference type="Proteomes" id="UP001501758"/>
    </source>
</evidence>
<gene>
    <name evidence="1" type="ORF">GCM10009430_37780</name>
</gene>
<dbReference type="RefSeq" id="WP_343913809.1">
    <property type="nucleotide sequence ID" value="NZ_BAAAGE010000003.1"/>
</dbReference>
<protein>
    <submittedName>
        <fullName evidence="1">Uncharacterized protein</fullName>
    </submittedName>
</protein>
<evidence type="ECO:0000313" key="1">
    <source>
        <dbReference type="EMBL" id="GAA0728525.1"/>
    </source>
</evidence>